<dbReference type="InterPro" id="IPR041682">
    <property type="entry name" value="AAA_14"/>
</dbReference>
<keyword evidence="3" id="KW-0067">ATP-binding</keyword>
<evidence type="ECO:0000313" key="3">
    <source>
        <dbReference type="EMBL" id="HGB24617.1"/>
    </source>
</evidence>
<dbReference type="Pfam" id="PF13173">
    <property type="entry name" value="AAA_14"/>
    <property type="match status" value="1"/>
</dbReference>
<proteinExistence type="predicted"/>
<dbReference type="EMBL" id="DTIB01000020">
    <property type="protein sequence ID" value="HGB24617.1"/>
    <property type="molecule type" value="Genomic_DNA"/>
</dbReference>
<dbReference type="GO" id="GO:0005524">
    <property type="term" value="F:ATP binding"/>
    <property type="evidence" value="ECO:0007669"/>
    <property type="project" value="UniProtKB-KW"/>
</dbReference>
<organism evidence="3">
    <name type="scientific">Thermofilum pendens</name>
    <dbReference type="NCBI Taxonomy" id="2269"/>
    <lineage>
        <taxon>Archaea</taxon>
        <taxon>Thermoproteota</taxon>
        <taxon>Thermoprotei</taxon>
        <taxon>Thermofilales</taxon>
        <taxon>Thermofilaceae</taxon>
        <taxon>Thermofilum</taxon>
    </lineage>
</organism>
<feature type="domain" description="AAA" evidence="1">
    <location>
        <begin position="40"/>
        <end position="165"/>
    </location>
</feature>
<dbReference type="PANTHER" id="PTHR33295:SF21">
    <property type="entry name" value="ATPASE, AAA SUPERFAMILY-RELATED"/>
    <property type="match status" value="1"/>
</dbReference>
<evidence type="ECO:0000259" key="2">
    <source>
        <dbReference type="Pfam" id="PF13635"/>
    </source>
</evidence>
<dbReference type="SUPFAM" id="SSF52540">
    <property type="entry name" value="P-loop containing nucleoside triphosphate hydrolases"/>
    <property type="match status" value="1"/>
</dbReference>
<dbReference type="InterPro" id="IPR027417">
    <property type="entry name" value="P-loop_NTPase"/>
</dbReference>
<sequence>MSGKTDTMDARAVRRYLEDWYRFELPELVERELRVQEVPRKAVVVVGPRRAGKTFYLFQLLRGARRGSLYLDFEDPLLTSVRGADLLDVVNLYAEVSGEEVHRVFLDEVQNLEGWERAVRGLLDRGYSVFLTGSSSRLLPREVSTQLRGRALTYYLLPFSFREYLRARGYSMPAVLSQGEKALLRHELLRYMDYGGYPEVVLMPNLADRLLREYAEVVFYKDFVERHGARDIGLARYVYYFVLQNFSRELSVRRVVEWARSQGLRFDRNKVYEYVAGLQDTMAVFFVRRYSERVSLRESWPRKVYACDTGLTRLFRRGEEVGRLMENVVFIELLRRTNENPLWDIYYYRDQRQREVDFVVKEGPRVAQLIQVTYASSPDELDRRELDSLLRASEALGCGSLLVVTWDLEDEIVRDGKRITSVPLWRWLLKPPAS</sequence>
<dbReference type="AlphaFoldDB" id="A0A7C3SMP2"/>
<feature type="domain" description="DUF4143" evidence="2">
    <location>
        <begin position="221"/>
        <end position="372"/>
    </location>
</feature>
<gene>
    <name evidence="3" type="ORF">ENV88_00905</name>
</gene>
<name>A0A7C3SMP2_THEPE</name>
<protein>
    <submittedName>
        <fullName evidence="3">ATP-binding protein</fullName>
    </submittedName>
</protein>
<dbReference type="PANTHER" id="PTHR33295">
    <property type="entry name" value="ATPASE"/>
    <property type="match status" value="1"/>
</dbReference>
<evidence type="ECO:0000259" key="1">
    <source>
        <dbReference type="Pfam" id="PF13173"/>
    </source>
</evidence>
<comment type="caution">
    <text evidence="3">The sequence shown here is derived from an EMBL/GenBank/DDBJ whole genome shotgun (WGS) entry which is preliminary data.</text>
</comment>
<keyword evidence="3" id="KW-0547">Nucleotide-binding</keyword>
<accession>A0A7C3SMP2</accession>
<dbReference type="Pfam" id="PF13635">
    <property type="entry name" value="DUF4143"/>
    <property type="match status" value="1"/>
</dbReference>
<dbReference type="InterPro" id="IPR025420">
    <property type="entry name" value="DUF4143"/>
</dbReference>
<reference evidence="3" key="1">
    <citation type="journal article" date="2020" name="mSystems">
        <title>Genome- and Community-Level Interaction Insights into Carbon Utilization and Element Cycling Functions of Hydrothermarchaeota in Hydrothermal Sediment.</title>
        <authorList>
            <person name="Zhou Z."/>
            <person name="Liu Y."/>
            <person name="Xu W."/>
            <person name="Pan J."/>
            <person name="Luo Z.H."/>
            <person name="Li M."/>
        </authorList>
    </citation>
    <scope>NUCLEOTIDE SEQUENCE [LARGE SCALE GENOMIC DNA]</scope>
    <source>
        <strain evidence="3">SpSt-8</strain>
    </source>
</reference>